<dbReference type="AlphaFoldDB" id="A0A4D6NLD8"/>
<evidence type="ECO:0000313" key="2">
    <source>
        <dbReference type="Proteomes" id="UP000501690"/>
    </source>
</evidence>
<proteinExistence type="predicted"/>
<protein>
    <submittedName>
        <fullName evidence="1">Uncharacterized protein</fullName>
    </submittedName>
</protein>
<gene>
    <name evidence="1" type="ORF">DEO72_LG11g1613</name>
</gene>
<keyword evidence="2" id="KW-1185">Reference proteome</keyword>
<name>A0A4D6NLD8_VIGUN</name>
<accession>A0A4D6NLD8</accession>
<organism evidence="1 2">
    <name type="scientific">Vigna unguiculata</name>
    <name type="common">Cowpea</name>
    <dbReference type="NCBI Taxonomy" id="3917"/>
    <lineage>
        <taxon>Eukaryota</taxon>
        <taxon>Viridiplantae</taxon>
        <taxon>Streptophyta</taxon>
        <taxon>Embryophyta</taxon>
        <taxon>Tracheophyta</taxon>
        <taxon>Spermatophyta</taxon>
        <taxon>Magnoliopsida</taxon>
        <taxon>eudicotyledons</taxon>
        <taxon>Gunneridae</taxon>
        <taxon>Pentapetalae</taxon>
        <taxon>rosids</taxon>
        <taxon>fabids</taxon>
        <taxon>Fabales</taxon>
        <taxon>Fabaceae</taxon>
        <taxon>Papilionoideae</taxon>
        <taxon>50 kb inversion clade</taxon>
        <taxon>NPAAA clade</taxon>
        <taxon>indigoferoid/millettioid clade</taxon>
        <taxon>Phaseoleae</taxon>
        <taxon>Vigna</taxon>
    </lineage>
</organism>
<evidence type="ECO:0000313" key="1">
    <source>
        <dbReference type="EMBL" id="QCE14610.1"/>
    </source>
</evidence>
<dbReference type="Proteomes" id="UP000501690">
    <property type="component" value="Linkage Group LG11"/>
</dbReference>
<reference evidence="1 2" key="1">
    <citation type="submission" date="2019-04" db="EMBL/GenBank/DDBJ databases">
        <title>An improved genome assembly and genetic linkage map for asparagus bean, Vigna unguiculata ssp. sesquipedialis.</title>
        <authorList>
            <person name="Xia Q."/>
            <person name="Zhang R."/>
            <person name="Dong Y."/>
        </authorList>
    </citation>
    <scope>NUCLEOTIDE SEQUENCE [LARGE SCALE GENOMIC DNA]</scope>
    <source>
        <tissue evidence="1">Leaf</tissue>
    </source>
</reference>
<dbReference type="EMBL" id="CP039355">
    <property type="protein sequence ID" value="QCE14610.1"/>
    <property type="molecule type" value="Genomic_DNA"/>
</dbReference>
<sequence>MTSAGGFTDDTITLHSTSRETLLGLLLRSPVRSRQGCIDPLHGREVPLAGYYRQRFQPPPASTPVSTLAPIRLQSSTLLFRERERMEWCCDVEVVFYEWDWNGVVGLGWDAAGLEWRMSLMEGICTWVLSWSLFCIFVQWCGDIGGRKQDDSFSNIVQAHFDNEQSNRQQDYTNTTSFMFMPKYPSIGAYLF</sequence>